<evidence type="ECO:0000313" key="2">
    <source>
        <dbReference type="Proteomes" id="UP000612893"/>
    </source>
</evidence>
<evidence type="ECO:0000313" key="1">
    <source>
        <dbReference type="EMBL" id="MBJ7598469.1"/>
    </source>
</evidence>
<organism evidence="1 2">
    <name type="scientific">Candidatus Nephthysia bennettiae</name>
    <dbReference type="NCBI Taxonomy" id="3127016"/>
    <lineage>
        <taxon>Bacteria</taxon>
        <taxon>Bacillati</taxon>
        <taxon>Candidatus Dormiibacterota</taxon>
        <taxon>Candidatus Dormibacteria</taxon>
        <taxon>Candidatus Dormibacterales</taxon>
        <taxon>Candidatus Dormibacteraceae</taxon>
        <taxon>Candidatus Nephthysia</taxon>
    </lineage>
</organism>
<proteinExistence type="predicted"/>
<name>A0A934K418_9BACT</name>
<dbReference type="RefSeq" id="WP_338201497.1">
    <property type="nucleotide sequence ID" value="NZ_JAEKNR010000112.1"/>
</dbReference>
<protein>
    <submittedName>
        <fullName evidence="1">Uncharacterized protein</fullName>
    </submittedName>
</protein>
<comment type="caution">
    <text evidence="1">The sequence shown here is derived from an EMBL/GenBank/DDBJ whole genome shotgun (WGS) entry which is preliminary data.</text>
</comment>
<sequence>MLTTLGLALAVVVALGLLAVLGAALGLAYLINLPVGTSRRLPKAAAGLDVRAIARALDEAVQMTSGRLPSDIQVRVTEIRREIIELLPRTAAFPLGSEDLYVIERTATDYLPSTLRAYLALPEASAATLLPQVGKTPLQLLREQVQLLDDRLDEITEAVRTQDADQLIANGRFLEERFGQRAGGLALPPEESEGSIGPSR</sequence>
<gene>
    <name evidence="1" type="ORF">JF922_10345</name>
</gene>
<dbReference type="EMBL" id="JAEKNR010000112">
    <property type="protein sequence ID" value="MBJ7598469.1"/>
    <property type="molecule type" value="Genomic_DNA"/>
</dbReference>
<dbReference type="AlphaFoldDB" id="A0A934K418"/>
<dbReference type="Proteomes" id="UP000612893">
    <property type="component" value="Unassembled WGS sequence"/>
</dbReference>
<reference evidence="1" key="1">
    <citation type="submission" date="2020-10" db="EMBL/GenBank/DDBJ databases">
        <title>Ca. Dormibacterota MAGs.</title>
        <authorList>
            <person name="Montgomery K."/>
        </authorList>
    </citation>
    <scope>NUCLEOTIDE SEQUENCE [LARGE SCALE GENOMIC DNA]</scope>
    <source>
        <strain evidence="1">SC8812_S17_10</strain>
    </source>
</reference>
<accession>A0A934K418</accession>
<keyword evidence="2" id="KW-1185">Reference proteome</keyword>